<evidence type="ECO:0000313" key="2">
    <source>
        <dbReference type="EMBL" id="QQP52348.1"/>
    </source>
</evidence>
<evidence type="ECO:0000259" key="1">
    <source>
        <dbReference type="Pfam" id="PF00078"/>
    </source>
</evidence>
<dbReference type="Proteomes" id="UP000595437">
    <property type="component" value="Chromosome 3"/>
</dbReference>
<organism evidence="2 3">
    <name type="scientific">Caligus rogercresseyi</name>
    <name type="common">Sea louse</name>
    <dbReference type="NCBI Taxonomy" id="217165"/>
    <lineage>
        <taxon>Eukaryota</taxon>
        <taxon>Metazoa</taxon>
        <taxon>Ecdysozoa</taxon>
        <taxon>Arthropoda</taxon>
        <taxon>Crustacea</taxon>
        <taxon>Multicrustacea</taxon>
        <taxon>Hexanauplia</taxon>
        <taxon>Copepoda</taxon>
        <taxon>Siphonostomatoida</taxon>
        <taxon>Caligidae</taxon>
        <taxon>Caligus</taxon>
    </lineage>
</organism>
<dbReference type="Pfam" id="PF00078">
    <property type="entry name" value="RVT_1"/>
    <property type="match status" value="1"/>
</dbReference>
<dbReference type="AlphaFoldDB" id="A0A7T8HLL5"/>
<reference evidence="3" key="1">
    <citation type="submission" date="2021-01" db="EMBL/GenBank/DDBJ databases">
        <title>Caligus Genome Assembly.</title>
        <authorList>
            <person name="Gallardo-Escarate C."/>
        </authorList>
    </citation>
    <scope>NUCLEOTIDE SEQUENCE [LARGE SCALE GENOMIC DNA]</scope>
</reference>
<accession>A0A7T8HLL5</accession>
<dbReference type="GO" id="GO:0071897">
    <property type="term" value="P:DNA biosynthetic process"/>
    <property type="evidence" value="ECO:0007669"/>
    <property type="project" value="UniProtKB-ARBA"/>
</dbReference>
<keyword evidence="3" id="KW-1185">Reference proteome</keyword>
<name>A0A7T8HLL5_CALRO</name>
<dbReference type="OrthoDB" id="411173at2759"/>
<evidence type="ECO:0000313" key="3">
    <source>
        <dbReference type="Proteomes" id="UP000595437"/>
    </source>
</evidence>
<dbReference type="EMBL" id="CP045892">
    <property type="protein sequence ID" value="QQP52348.1"/>
    <property type="molecule type" value="Genomic_DNA"/>
</dbReference>
<dbReference type="InterPro" id="IPR000477">
    <property type="entry name" value="RT_dom"/>
</dbReference>
<dbReference type="PANTHER" id="PTHR33332">
    <property type="entry name" value="REVERSE TRANSCRIPTASE DOMAIN-CONTAINING PROTEIN"/>
    <property type="match status" value="1"/>
</dbReference>
<dbReference type="SUPFAM" id="SSF56672">
    <property type="entry name" value="DNA/RNA polymerases"/>
    <property type="match status" value="1"/>
</dbReference>
<sequence>MGELRKSPNDPKVLWRLANEAIGKSSVNGISTMDNAETATASSAPFSFSFASTGKIAMVVKAMRATKALGVDGILVSVLKKGIEVLAGPISHLVNRSLASGTVPTALKLSNVLPIYKSKGKSSADPASYRPVCILPALSKILETVVKTDFKIHLAKTEALPNTQFGFRRGRSTTTALATAHAKWLKAEQRGKVVGVLGFDLSAAFDTVDQLQLLPKLKKLGIEGMQLEWFKSYLSGGSQPVVWNGAESDFLNVKYGPILYLVLVAEVTSCVGIGDEENSIGLLLETKADAFSKCAGVNGLVLNAAHQFMIGGKAKKKDTSAFTIRVGGVELHPSDEIEFLGVKFDSDFTTAPHNAYVVKAAKQRAALISRLAVHIPRGKYLRQLARGLMVGKLSYAAAVVTTPRFDQNKELDAAHRAVQVAINDVARSIAGCRRRDHIRIEDLLRSAKNPSLNEITVMAVAVKTWKCFHSNDGGCGARNPIGDLVFPTTKRPTRSTTSVACPLRGGTDTFASHAVSVWNNFESLRSARTLAAARDVARTIGRSTQFR</sequence>
<gene>
    <name evidence="2" type="ORF">FKW44_004475</name>
</gene>
<protein>
    <recommendedName>
        <fullName evidence="1">Reverse transcriptase domain-containing protein</fullName>
    </recommendedName>
</protein>
<feature type="domain" description="Reverse transcriptase" evidence="1">
    <location>
        <begin position="123"/>
        <end position="241"/>
    </location>
</feature>
<dbReference type="InterPro" id="IPR043502">
    <property type="entry name" value="DNA/RNA_pol_sf"/>
</dbReference>
<proteinExistence type="predicted"/>